<sequence length="60" mass="7237">MYYIKDYYEGTTIIVSSKLRDNNKLTCRILILVIEIRESILDEKTRIVIQQFYNYDIITT</sequence>
<proteinExistence type="predicted"/>
<dbReference type="HOGENOM" id="CLU_2942943_0_0_1"/>
<dbReference type="EMBL" id="KI289411">
    <property type="protein sequence ID" value="ESA08257.1"/>
    <property type="molecule type" value="Genomic_DNA"/>
</dbReference>
<evidence type="ECO:0000313" key="1">
    <source>
        <dbReference type="EMBL" id="ESA08257.1"/>
    </source>
</evidence>
<reference evidence="1" key="1">
    <citation type="submission" date="2013-07" db="EMBL/GenBank/DDBJ databases">
        <title>The genome of an arbuscular mycorrhizal fungus provides insights into the evolution of the oldest plant symbiosis.</title>
        <authorList>
            <consortium name="DOE Joint Genome Institute"/>
            <person name="Tisserant E."/>
            <person name="Malbreil M."/>
            <person name="Kuo A."/>
            <person name="Kohler A."/>
            <person name="Symeonidi A."/>
            <person name="Balestrini R."/>
            <person name="Charron P."/>
            <person name="Duensing N."/>
            <person name="Frei-dit-Frey N."/>
            <person name="Gianinazzi-Pearson V."/>
            <person name="Gilbert B."/>
            <person name="Handa Y."/>
            <person name="Hijri M."/>
            <person name="Kaul R."/>
            <person name="Kawaguchi M."/>
            <person name="Krajinski F."/>
            <person name="Lammers P."/>
            <person name="Lapierre D."/>
            <person name="Masclaux F.G."/>
            <person name="Murat C."/>
            <person name="Morin E."/>
            <person name="Ndikumana S."/>
            <person name="Pagni M."/>
            <person name="Petitpierre D."/>
            <person name="Requena N."/>
            <person name="Rosikiewicz P."/>
            <person name="Riley R."/>
            <person name="Saito K."/>
            <person name="San Clemente H."/>
            <person name="Shapiro H."/>
            <person name="van Tuinen D."/>
            <person name="Becard G."/>
            <person name="Bonfante P."/>
            <person name="Paszkowski U."/>
            <person name="Shachar-Hill Y."/>
            <person name="Young J.P."/>
            <person name="Sanders I.R."/>
            <person name="Henrissat B."/>
            <person name="Rensing S.A."/>
            <person name="Grigoriev I.V."/>
            <person name="Corradi N."/>
            <person name="Roux C."/>
            <person name="Martin F."/>
        </authorList>
    </citation>
    <scope>NUCLEOTIDE SEQUENCE</scope>
    <source>
        <strain evidence="1">DAOM 197198</strain>
    </source>
</reference>
<name>U9TLC9_RHIID</name>
<organism evidence="1">
    <name type="scientific">Rhizophagus irregularis (strain DAOM 181602 / DAOM 197198 / MUCL 43194)</name>
    <name type="common">Arbuscular mycorrhizal fungus</name>
    <name type="synonym">Glomus intraradices</name>
    <dbReference type="NCBI Taxonomy" id="747089"/>
    <lineage>
        <taxon>Eukaryota</taxon>
        <taxon>Fungi</taxon>
        <taxon>Fungi incertae sedis</taxon>
        <taxon>Mucoromycota</taxon>
        <taxon>Glomeromycotina</taxon>
        <taxon>Glomeromycetes</taxon>
        <taxon>Glomerales</taxon>
        <taxon>Glomeraceae</taxon>
        <taxon>Rhizophagus</taxon>
    </lineage>
</organism>
<accession>U9TLC9</accession>
<dbReference type="AlphaFoldDB" id="U9TLC9"/>
<protein>
    <submittedName>
        <fullName evidence="1">Uncharacterized protein</fullName>
    </submittedName>
</protein>
<gene>
    <name evidence="1" type="ORF">GLOINDRAFT_349181</name>
</gene>